<comment type="caution">
    <text evidence="1">The sequence shown here is derived from an EMBL/GenBank/DDBJ whole genome shotgun (WGS) entry which is preliminary data.</text>
</comment>
<name>A0ACC0W2G8_9STRA</name>
<accession>A0ACC0W2G8</accession>
<keyword evidence="2" id="KW-1185">Reference proteome</keyword>
<evidence type="ECO:0000313" key="2">
    <source>
        <dbReference type="Proteomes" id="UP001163321"/>
    </source>
</evidence>
<evidence type="ECO:0000313" key="1">
    <source>
        <dbReference type="EMBL" id="KAI9912840.1"/>
    </source>
</evidence>
<sequence length="105" mass="12248">MRYSIICRLLVVAKVIEDLSYQYTEVALVMLDGKTFLSRIQQSDPSLNFRTIDSRRDQISITKDLIRQIRQKAHDRPPSVFGAVEETLFLKRKLDRDMSIAFVQT</sequence>
<dbReference type="EMBL" id="CM047583">
    <property type="protein sequence ID" value="KAI9912840.1"/>
    <property type="molecule type" value="Genomic_DNA"/>
</dbReference>
<proteinExistence type="predicted"/>
<organism evidence="1 2">
    <name type="scientific">Peronosclerospora sorghi</name>
    <dbReference type="NCBI Taxonomy" id="230839"/>
    <lineage>
        <taxon>Eukaryota</taxon>
        <taxon>Sar</taxon>
        <taxon>Stramenopiles</taxon>
        <taxon>Oomycota</taxon>
        <taxon>Peronosporomycetes</taxon>
        <taxon>Peronosporales</taxon>
        <taxon>Peronosporaceae</taxon>
        <taxon>Peronosclerospora</taxon>
    </lineage>
</organism>
<reference evidence="1 2" key="1">
    <citation type="journal article" date="2022" name="bioRxiv">
        <title>The genome of the oomycete Peronosclerospora sorghi, a cosmopolitan pathogen of maize and sorghum, is inflated with dispersed pseudogenes.</title>
        <authorList>
            <person name="Fletcher K."/>
            <person name="Martin F."/>
            <person name="Isakeit T."/>
            <person name="Cavanaugh K."/>
            <person name="Magill C."/>
            <person name="Michelmore R."/>
        </authorList>
    </citation>
    <scope>NUCLEOTIDE SEQUENCE [LARGE SCALE GENOMIC DNA]</scope>
    <source>
        <strain evidence="1">P6</strain>
    </source>
</reference>
<dbReference type="Proteomes" id="UP001163321">
    <property type="component" value="Chromosome 4"/>
</dbReference>
<gene>
    <name evidence="1" type="ORF">PsorP6_006093</name>
</gene>
<protein>
    <submittedName>
        <fullName evidence="1">Uncharacterized protein</fullName>
    </submittedName>
</protein>